<proteinExistence type="predicted"/>
<dbReference type="EMBL" id="JAZGQO010000015">
    <property type="protein sequence ID" value="KAK6169293.1"/>
    <property type="molecule type" value="Genomic_DNA"/>
</dbReference>
<dbReference type="InterPro" id="IPR002181">
    <property type="entry name" value="Fibrinogen_a/b/g_C_dom"/>
</dbReference>
<name>A0AAN8J182_PATCE</name>
<evidence type="ECO:0000313" key="5">
    <source>
        <dbReference type="Proteomes" id="UP001347796"/>
    </source>
</evidence>
<feature type="domain" description="Fibrinogen C-terminal" evidence="3">
    <location>
        <begin position="117"/>
        <end position="316"/>
    </location>
</feature>
<evidence type="ECO:0000259" key="2">
    <source>
        <dbReference type="PROSITE" id="PS50948"/>
    </source>
</evidence>
<dbReference type="InterPro" id="IPR003609">
    <property type="entry name" value="Pan_app"/>
</dbReference>
<keyword evidence="5" id="KW-1185">Reference proteome</keyword>
<dbReference type="PROSITE" id="PS51406">
    <property type="entry name" value="FIBRINOGEN_C_2"/>
    <property type="match status" value="1"/>
</dbReference>
<dbReference type="AlphaFoldDB" id="A0AAN8J182"/>
<dbReference type="Pfam" id="PF00024">
    <property type="entry name" value="PAN_1"/>
    <property type="match status" value="1"/>
</dbReference>
<dbReference type="SUPFAM" id="SSF56496">
    <property type="entry name" value="Fibrinogen C-terminal domain-like"/>
    <property type="match status" value="1"/>
</dbReference>
<accession>A0AAN8J182</accession>
<dbReference type="InterPro" id="IPR036056">
    <property type="entry name" value="Fibrinogen-like_C"/>
</dbReference>
<dbReference type="PANTHER" id="PTHR19143">
    <property type="entry name" value="FIBRINOGEN/TENASCIN/ANGIOPOEITIN"/>
    <property type="match status" value="1"/>
</dbReference>
<feature type="domain" description="Apple" evidence="2">
    <location>
        <begin position="40"/>
        <end position="109"/>
    </location>
</feature>
<feature type="signal peptide" evidence="1">
    <location>
        <begin position="1"/>
        <end position="21"/>
    </location>
</feature>
<comment type="caution">
    <text evidence="4">The sequence shown here is derived from an EMBL/GenBank/DDBJ whole genome shotgun (WGS) entry which is preliminary data.</text>
</comment>
<dbReference type="Gene3D" id="3.90.215.10">
    <property type="entry name" value="Gamma Fibrinogen, chain A, domain 1"/>
    <property type="match status" value="1"/>
</dbReference>
<keyword evidence="1" id="KW-0732">Signal</keyword>
<protein>
    <recommendedName>
        <fullName evidence="6">Fibrinogen C-terminal domain-containing protein</fullName>
    </recommendedName>
</protein>
<dbReference type="SMART" id="SM00186">
    <property type="entry name" value="FBG"/>
    <property type="match status" value="1"/>
</dbReference>
<evidence type="ECO:0000259" key="3">
    <source>
        <dbReference type="PROSITE" id="PS51406"/>
    </source>
</evidence>
<gene>
    <name evidence="4" type="ORF">SNE40_020373</name>
</gene>
<dbReference type="InterPro" id="IPR050373">
    <property type="entry name" value="Fibrinogen_C-term_domain"/>
</dbReference>
<dbReference type="InterPro" id="IPR014716">
    <property type="entry name" value="Fibrinogen_a/b/g_C_1"/>
</dbReference>
<evidence type="ECO:0000256" key="1">
    <source>
        <dbReference type="SAM" id="SignalP"/>
    </source>
</evidence>
<evidence type="ECO:0000313" key="4">
    <source>
        <dbReference type="EMBL" id="KAK6169293.1"/>
    </source>
</evidence>
<organism evidence="4 5">
    <name type="scientific">Patella caerulea</name>
    <name type="common">Rayed Mediterranean limpet</name>
    <dbReference type="NCBI Taxonomy" id="87958"/>
    <lineage>
        <taxon>Eukaryota</taxon>
        <taxon>Metazoa</taxon>
        <taxon>Spiralia</taxon>
        <taxon>Lophotrochozoa</taxon>
        <taxon>Mollusca</taxon>
        <taxon>Gastropoda</taxon>
        <taxon>Patellogastropoda</taxon>
        <taxon>Patelloidea</taxon>
        <taxon>Patellidae</taxon>
        <taxon>Patella</taxon>
    </lineage>
</organism>
<evidence type="ECO:0008006" key="6">
    <source>
        <dbReference type="Google" id="ProtNLM"/>
    </source>
</evidence>
<dbReference type="Proteomes" id="UP001347796">
    <property type="component" value="Unassembled WGS sequence"/>
</dbReference>
<sequence>MADHSILLLLIFEFLFCFVISENLESKYIKTKVLTEGMFCLTDDFLRILDEETAYSIIDCARFCSSNADCRKFMFDKETKLCSLTESGENCITDENVDNKVCFRQKSVCNEVNCIRCPFGYYGDQCQHIIQDCSHGSQLSLFPVRRLMSFIRPSQNDRILEVKCDFEHSVMMIQYRRFGCQELDFNRTMDEYAGGFGYPHGNYWLGLDHLYNILQNSRQFKFVVFVTFPSSSLFGWYMDFNISSRLDNYRISINSYWPDPNYSIGDSLTNATFNIDGRPFSTYDNDSSNHNCPDRFKGGWWFLDDPVCSRANVNGRRFDNNFEATWHWLDNLGNRTFFYDVQLRLKW</sequence>
<dbReference type="PROSITE" id="PS50948">
    <property type="entry name" value="PAN"/>
    <property type="match status" value="1"/>
</dbReference>
<reference evidence="4 5" key="1">
    <citation type="submission" date="2024-01" db="EMBL/GenBank/DDBJ databases">
        <title>The genome of the rayed Mediterranean limpet Patella caerulea (Linnaeus, 1758).</title>
        <authorList>
            <person name="Anh-Thu Weber A."/>
            <person name="Halstead-Nussloch G."/>
        </authorList>
    </citation>
    <scope>NUCLEOTIDE SEQUENCE [LARGE SCALE GENOMIC DNA]</scope>
    <source>
        <strain evidence="4">AATW-2023a</strain>
        <tissue evidence="4">Whole specimen</tissue>
    </source>
</reference>
<feature type="chain" id="PRO_5043005952" description="Fibrinogen C-terminal domain-containing protein" evidence="1">
    <location>
        <begin position="22"/>
        <end position="347"/>
    </location>
</feature>
<dbReference type="Pfam" id="PF00147">
    <property type="entry name" value="Fibrinogen_C"/>
    <property type="match status" value="1"/>
</dbReference>